<dbReference type="OrthoDB" id="4505865at2759"/>
<dbReference type="Pfam" id="PF04082">
    <property type="entry name" value="Fungal_trans"/>
    <property type="match status" value="1"/>
</dbReference>
<name>A0A2I2GF29_9EURO</name>
<proteinExistence type="predicted"/>
<dbReference type="GO" id="GO:0009893">
    <property type="term" value="P:positive regulation of metabolic process"/>
    <property type="evidence" value="ECO:0007669"/>
    <property type="project" value="UniProtKB-ARBA"/>
</dbReference>
<feature type="region of interest" description="Disordered" evidence="8">
    <location>
        <begin position="236"/>
        <end position="255"/>
    </location>
</feature>
<evidence type="ECO:0000256" key="2">
    <source>
        <dbReference type="ARBA" id="ARBA00022723"/>
    </source>
</evidence>
<protein>
    <recommendedName>
        <fullName evidence="9">Zn(2)-C6 fungal-type domain-containing protein</fullName>
    </recommendedName>
</protein>
<evidence type="ECO:0000256" key="6">
    <source>
        <dbReference type="ARBA" id="ARBA00023163"/>
    </source>
</evidence>
<keyword evidence="2" id="KW-0479">Metal-binding</keyword>
<reference evidence="10 11" key="1">
    <citation type="submission" date="2016-12" db="EMBL/GenBank/DDBJ databases">
        <title>The genomes of Aspergillus section Nigri reveals drivers in fungal speciation.</title>
        <authorList>
            <consortium name="DOE Joint Genome Institute"/>
            <person name="Vesth T.C."/>
            <person name="Nybo J."/>
            <person name="Theobald S."/>
            <person name="Brandl J."/>
            <person name="Frisvad J.C."/>
            <person name="Nielsen K.F."/>
            <person name="Lyhne E.K."/>
            <person name="Kogle M.E."/>
            <person name="Kuo A."/>
            <person name="Riley R."/>
            <person name="Clum A."/>
            <person name="Nolan M."/>
            <person name="Lipzen A."/>
            <person name="Salamov A."/>
            <person name="Henrissat B."/>
            <person name="Wiebenga A."/>
            <person name="De Vries R.P."/>
            <person name="Grigoriev I.V."/>
            <person name="Mortensen U.H."/>
            <person name="Andersen M.R."/>
            <person name="Baker S.E."/>
        </authorList>
    </citation>
    <scope>NUCLEOTIDE SEQUENCE [LARGE SCALE GENOMIC DNA]</scope>
    <source>
        <strain evidence="10 11">IBT 23096</strain>
    </source>
</reference>
<dbReference type="InterPro" id="IPR001138">
    <property type="entry name" value="Zn2Cys6_DnaBD"/>
</dbReference>
<evidence type="ECO:0000256" key="7">
    <source>
        <dbReference type="ARBA" id="ARBA00023242"/>
    </source>
</evidence>
<dbReference type="PROSITE" id="PS00463">
    <property type="entry name" value="ZN2_CY6_FUNGAL_1"/>
    <property type="match status" value="1"/>
</dbReference>
<sequence>MLKPSTPFAPFCAEVIVNEEILADKPISMLDILERIITSDDPLATSAQSPCTPRTPRHWAMAGSLLSTDFLDRERSFRMTSKLEPQKRDRHTSRASFACHQCKKSKRRCDISKQVFGSTKSCSTCRERNEKCDLRSHGDDKRKQRQGVKPLQASVAMLERELAILSAQQASGSDGAPLQMRYSCLSSRAGSDADLPPEASTFSFDPKQPSHSSSGVLEIPGIDGCFGSFGASGSSVSSREHVENSKDPPEFPIGMDEVTPPSGDLDQDKYGNEHYFGASSMLPYGDRQSSSPKHLSDVKRHLAQKEDISPSSLEDFIEPEPIVSHLPELFWTYQASHLLIIDRDIFLRHRELARSGNGIGDRNYYTPCLLYSMLALASLISTDRGVKRYASAGGTPGDLFNARARALFDLEMECPTVTTAQAAILIESRYGTFVDSSLGWTFSGIALRVVTKLGLHLDCSRMVASKRITEEEARYRSVAFWGSYIEDRLYSAYCQRPMMLMDWDITIGPPQSQPLNAPYISCHLLPHTVSLSQICGRTLLGLYAQRHLHSAKDGLKKIAFEIHGQLWNWQQSLPDDLIWSTADSSTLTPPSVLVLHMQFYYNLILVHRPLLGFSKAREELSQAPDSSLTTSTITCAISAANIAKLVRDYRELYDIRQITPNGVHMTFIAATIHLINFRLTSHDSHGQLFWDCVKALSEMADSYPMAEKAGLVLNSLIERFKPLEGPSSQ</sequence>
<evidence type="ECO:0000256" key="4">
    <source>
        <dbReference type="ARBA" id="ARBA00023015"/>
    </source>
</evidence>
<dbReference type="PROSITE" id="PS50048">
    <property type="entry name" value="ZN2_CY6_FUNGAL_2"/>
    <property type="match status" value="1"/>
</dbReference>
<evidence type="ECO:0000256" key="8">
    <source>
        <dbReference type="SAM" id="MobiDB-lite"/>
    </source>
</evidence>
<dbReference type="AlphaFoldDB" id="A0A2I2GF29"/>
<dbReference type="PANTHER" id="PTHR31313:SF83">
    <property type="entry name" value="ZN(II)2CYS6 TRANSCRIPTION FACTOR (EUROFUNG)"/>
    <property type="match status" value="1"/>
</dbReference>
<keyword evidence="11" id="KW-1185">Reference proteome</keyword>
<dbReference type="EMBL" id="MSFO01000002">
    <property type="protein sequence ID" value="PLB51482.1"/>
    <property type="molecule type" value="Genomic_DNA"/>
</dbReference>
<dbReference type="SUPFAM" id="SSF57701">
    <property type="entry name" value="Zn2/Cys6 DNA-binding domain"/>
    <property type="match status" value="1"/>
</dbReference>
<dbReference type="GO" id="GO:0000981">
    <property type="term" value="F:DNA-binding transcription factor activity, RNA polymerase II-specific"/>
    <property type="evidence" value="ECO:0007669"/>
    <property type="project" value="InterPro"/>
</dbReference>
<keyword evidence="3" id="KW-0862">Zinc</keyword>
<dbReference type="Proteomes" id="UP000234275">
    <property type="component" value="Unassembled WGS sequence"/>
</dbReference>
<dbReference type="RefSeq" id="XP_024706784.1">
    <property type="nucleotide sequence ID" value="XM_024852836.1"/>
</dbReference>
<dbReference type="GO" id="GO:0005634">
    <property type="term" value="C:nucleus"/>
    <property type="evidence" value="ECO:0007669"/>
    <property type="project" value="UniProtKB-SubCell"/>
</dbReference>
<evidence type="ECO:0000313" key="11">
    <source>
        <dbReference type="Proteomes" id="UP000234275"/>
    </source>
</evidence>
<dbReference type="InterPro" id="IPR051615">
    <property type="entry name" value="Transcr_Regulatory_Elem"/>
</dbReference>
<keyword evidence="4" id="KW-0805">Transcription regulation</keyword>
<dbReference type="PANTHER" id="PTHR31313">
    <property type="entry name" value="TY1 ENHANCER ACTIVATOR"/>
    <property type="match status" value="1"/>
</dbReference>
<dbReference type="CDD" id="cd00067">
    <property type="entry name" value="GAL4"/>
    <property type="match status" value="1"/>
</dbReference>
<dbReference type="CDD" id="cd12148">
    <property type="entry name" value="fungal_TF_MHR"/>
    <property type="match status" value="1"/>
</dbReference>
<evidence type="ECO:0000256" key="3">
    <source>
        <dbReference type="ARBA" id="ARBA00022833"/>
    </source>
</evidence>
<keyword evidence="6" id="KW-0804">Transcription</keyword>
<feature type="domain" description="Zn(2)-C6 fungal-type" evidence="9">
    <location>
        <begin position="98"/>
        <end position="134"/>
    </location>
</feature>
<dbReference type="InterPro" id="IPR007219">
    <property type="entry name" value="XnlR_reg_dom"/>
</dbReference>
<keyword evidence="7" id="KW-0539">Nucleus</keyword>
<dbReference type="GeneID" id="36560534"/>
<dbReference type="GO" id="GO:0006351">
    <property type="term" value="P:DNA-templated transcription"/>
    <property type="evidence" value="ECO:0007669"/>
    <property type="project" value="InterPro"/>
</dbReference>
<dbReference type="GO" id="GO:0003677">
    <property type="term" value="F:DNA binding"/>
    <property type="evidence" value="ECO:0007669"/>
    <property type="project" value="UniProtKB-KW"/>
</dbReference>
<evidence type="ECO:0000313" key="10">
    <source>
        <dbReference type="EMBL" id="PLB51482.1"/>
    </source>
</evidence>
<dbReference type="SMART" id="SM00906">
    <property type="entry name" value="Fungal_trans"/>
    <property type="match status" value="1"/>
</dbReference>
<dbReference type="Gene3D" id="4.10.240.10">
    <property type="entry name" value="Zn(2)-C6 fungal-type DNA-binding domain"/>
    <property type="match status" value="1"/>
</dbReference>
<accession>A0A2I2GF29</accession>
<evidence type="ECO:0000256" key="1">
    <source>
        <dbReference type="ARBA" id="ARBA00004123"/>
    </source>
</evidence>
<dbReference type="GO" id="GO:0008270">
    <property type="term" value="F:zinc ion binding"/>
    <property type="evidence" value="ECO:0007669"/>
    <property type="project" value="InterPro"/>
</dbReference>
<feature type="region of interest" description="Disordered" evidence="8">
    <location>
        <begin position="189"/>
        <end position="214"/>
    </location>
</feature>
<dbReference type="VEuPathDB" id="FungiDB:P170DRAFT_471414"/>
<comment type="caution">
    <text evidence="10">The sequence shown here is derived from an EMBL/GenBank/DDBJ whole genome shotgun (WGS) entry which is preliminary data.</text>
</comment>
<comment type="subcellular location">
    <subcellularLocation>
        <location evidence="1">Nucleus</location>
    </subcellularLocation>
</comment>
<evidence type="ECO:0000259" key="9">
    <source>
        <dbReference type="PROSITE" id="PS50048"/>
    </source>
</evidence>
<dbReference type="InterPro" id="IPR036864">
    <property type="entry name" value="Zn2-C6_fun-type_DNA-bd_sf"/>
</dbReference>
<keyword evidence="5" id="KW-0238">DNA-binding</keyword>
<evidence type="ECO:0000256" key="5">
    <source>
        <dbReference type="ARBA" id="ARBA00023125"/>
    </source>
</evidence>
<gene>
    <name evidence="10" type="ORF">P170DRAFT_471414</name>
</gene>
<dbReference type="STRING" id="1392250.A0A2I2GF29"/>
<organism evidence="10 11">
    <name type="scientific">Aspergillus steynii IBT 23096</name>
    <dbReference type="NCBI Taxonomy" id="1392250"/>
    <lineage>
        <taxon>Eukaryota</taxon>
        <taxon>Fungi</taxon>
        <taxon>Dikarya</taxon>
        <taxon>Ascomycota</taxon>
        <taxon>Pezizomycotina</taxon>
        <taxon>Eurotiomycetes</taxon>
        <taxon>Eurotiomycetidae</taxon>
        <taxon>Eurotiales</taxon>
        <taxon>Aspergillaceae</taxon>
        <taxon>Aspergillus</taxon>
        <taxon>Aspergillus subgen. Circumdati</taxon>
    </lineage>
</organism>
<feature type="compositionally biased region" description="Basic and acidic residues" evidence="8">
    <location>
        <begin position="238"/>
        <end position="249"/>
    </location>
</feature>